<dbReference type="SUPFAM" id="SSF51735">
    <property type="entry name" value="NAD(P)-binding Rossmann-fold domains"/>
    <property type="match status" value="1"/>
</dbReference>
<dbReference type="RefSeq" id="WP_309940531.1">
    <property type="nucleotide sequence ID" value="NZ_AP025306.1"/>
</dbReference>
<sequence>MKPLVVITGASSGIGEELAKHFSEAGHALLLIARRLEKLEALNLPNTMCKRVDVTDYAEFEAAVKEAEEKYGPVDCLINNAGLMQLGQFADQDPKEWINMYDVNVKGLMYGMKTVVNGMMDRKHGTIFNISSVAGKKMFPNHSVYCGTKFAVHAMSEAVREEVSSHNIRVITIAPGAVETELLGHTTDDEIISGYEDWKKAIGGALKPEDVANSIMFAYNQPQNVCLREIVLTATGQQA</sequence>
<dbReference type="PANTHER" id="PTHR43115">
    <property type="entry name" value="DEHYDROGENASE/REDUCTASE SDR FAMILY MEMBER 11"/>
    <property type="match status" value="1"/>
</dbReference>
<proteinExistence type="inferred from homology"/>
<comment type="caution">
    <text evidence="4">The sequence shown here is derived from an EMBL/GenBank/DDBJ whole genome shotgun (WGS) entry which is preliminary data.</text>
</comment>
<organism evidence="4 5">
    <name type="scientific">Aureibacter tunicatorum</name>
    <dbReference type="NCBI Taxonomy" id="866807"/>
    <lineage>
        <taxon>Bacteria</taxon>
        <taxon>Pseudomonadati</taxon>
        <taxon>Bacteroidota</taxon>
        <taxon>Cytophagia</taxon>
        <taxon>Cytophagales</taxon>
        <taxon>Persicobacteraceae</taxon>
        <taxon>Aureibacter</taxon>
    </lineage>
</organism>
<gene>
    <name evidence="4" type="ORF">HNQ88_003599</name>
</gene>
<evidence type="ECO:0000256" key="2">
    <source>
        <dbReference type="ARBA" id="ARBA00023002"/>
    </source>
</evidence>
<dbReference type="PROSITE" id="PS00061">
    <property type="entry name" value="ADH_SHORT"/>
    <property type="match status" value="1"/>
</dbReference>
<evidence type="ECO:0000313" key="4">
    <source>
        <dbReference type="EMBL" id="MDR6240523.1"/>
    </source>
</evidence>
<dbReference type="EMBL" id="JAVDQD010000005">
    <property type="protein sequence ID" value="MDR6240523.1"/>
    <property type="molecule type" value="Genomic_DNA"/>
</dbReference>
<keyword evidence="2" id="KW-0560">Oxidoreductase</keyword>
<dbReference type="PANTHER" id="PTHR43115:SF4">
    <property type="entry name" value="DEHYDROGENASE_REDUCTASE SDR FAMILY MEMBER 11"/>
    <property type="match status" value="1"/>
</dbReference>
<protein>
    <submittedName>
        <fullName evidence="4">NADP-dependent 3-hydroxy acid dehydrogenase YdfG</fullName>
    </submittedName>
</protein>
<evidence type="ECO:0000256" key="3">
    <source>
        <dbReference type="RuleBase" id="RU000363"/>
    </source>
</evidence>
<name>A0AAE4BU90_9BACT</name>
<dbReference type="FunFam" id="3.40.50.720:FF:000047">
    <property type="entry name" value="NADP-dependent L-serine/L-allo-threonine dehydrogenase"/>
    <property type="match status" value="1"/>
</dbReference>
<dbReference type="PRINTS" id="PR00081">
    <property type="entry name" value="GDHRDH"/>
</dbReference>
<dbReference type="CDD" id="cd05233">
    <property type="entry name" value="SDR_c"/>
    <property type="match status" value="1"/>
</dbReference>
<reference evidence="4" key="1">
    <citation type="submission" date="2023-07" db="EMBL/GenBank/DDBJ databases">
        <title>Genomic Encyclopedia of Type Strains, Phase IV (KMG-IV): sequencing the most valuable type-strain genomes for metagenomic binning, comparative biology and taxonomic classification.</title>
        <authorList>
            <person name="Goeker M."/>
        </authorList>
    </citation>
    <scope>NUCLEOTIDE SEQUENCE</scope>
    <source>
        <strain evidence="4">DSM 26174</strain>
    </source>
</reference>
<accession>A0AAE4BU90</accession>
<dbReference type="Proteomes" id="UP001185092">
    <property type="component" value="Unassembled WGS sequence"/>
</dbReference>
<evidence type="ECO:0000256" key="1">
    <source>
        <dbReference type="ARBA" id="ARBA00006484"/>
    </source>
</evidence>
<keyword evidence="5" id="KW-1185">Reference proteome</keyword>
<dbReference type="GO" id="GO:0016616">
    <property type="term" value="F:oxidoreductase activity, acting on the CH-OH group of donors, NAD or NADP as acceptor"/>
    <property type="evidence" value="ECO:0007669"/>
    <property type="project" value="UniProtKB-ARBA"/>
</dbReference>
<comment type="similarity">
    <text evidence="1 3">Belongs to the short-chain dehydrogenases/reductases (SDR) family.</text>
</comment>
<dbReference type="InterPro" id="IPR020904">
    <property type="entry name" value="Sc_DH/Rdtase_CS"/>
</dbReference>
<dbReference type="InterPro" id="IPR036291">
    <property type="entry name" value="NAD(P)-bd_dom_sf"/>
</dbReference>
<dbReference type="PRINTS" id="PR00080">
    <property type="entry name" value="SDRFAMILY"/>
</dbReference>
<dbReference type="Pfam" id="PF00106">
    <property type="entry name" value="adh_short"/>
    <property type="match status" value="1"/>
</dbReference>
<evidence type="ECO:0000313" key="5">
    <source>
        <dbReference type="Proteomes" id="UP001185092"/>
    </source>
</evidence>
<dbReference type="Gene3D" id="3.40.50.720">
    <property type="entry name" value="NAD(P)-binding Rossmann-like Domain"/>
    <property type="match status" value="1"/>
</dbReference>
<dbReference type="InterPro" id="IPR002347">
    <property type="entry name" value="SDR_fam"/>
</dbReference>
<dbReference type="AlphaFoldDB" id="A0AAE4BU90"/>